<dbReference type="InterPro" id="IPR003444">
    <property type="entry name" value="MraZ"/>
</dbReference>
<sequence>MATFIGDFVCKADAKGRFVLPSHFKKVMNGMEENRFVFRKDLHTNCLFAYPYPVWEAHIEDIRSKLNMYDRADSLAYRQYVRTATEVSFDANGRMLLPKRLVQIIGSPKEVVMAGVDDKIEVWNSADYGVGEMTESELDVYLQNKLGEKSNTEQKEDA</sequence>
<dbReference type="GO" id="GO:0009295">
    <property type="term" value="C:nucleoid"/>
    <property type="evidence" value="ECO:0007669"/>
    <property type="project" value="UniProtKB-SubCell"/>
</dbReference>
<dbReference type="GO" id="GO:0003700">
    <property type="term" value="F:DNA-binding transcription factor activity"/>
    <property type="evidence" value="ECO:0007669"/>
    <property type="project" value="UniProtKB-UniRule"/>
</dbReference>
<dbReference type="InterPro" id="IPR038619">
    <property type="entry name" value="MraZ_sf"/>
</dbReference>
<dbReference type="InterPro" id="IPR020603">
    <property type="entry name" value="MraZ_dom"/>
</dbReference>
<organism evidence="9 10">
    <name type="scientific">Saccharicrinis fermentans DSM 9555 = JCM 21142</name>
    <dbReference type="NCBI Taxonomy" id="869213"/>
    <lineage>
        <taxon>Bacteria</taxon>
        <taxon>Pseudomonadati</taxon>
        <taxon>Bacteroidota</taxon>
        <taxon>Bacteroidia</taxon>
        <taxon>Marinilabiliales</taxon>
        <taxon>Marinilabiliaceae</taxon>
        <taxon>Saccharicrinis</taxon>
    </lineage>
</organism>
<dbReference type="HAMAP" id="MF_01008">
    <property type="entry name" value="MraZ"/>
    <property type="match status" value="1"/>
</dbReference>
<dbReference type="eggNOG" id="COG2001">
    <property type="taxonomic scope" value="Bacteria"/>
</dbReference>
<dbReference type="PANTHER" id="PTHR34701">
    <property type="entry name" value="TRANSCRIPTIONAL REGULATOR MRAZ"/>
    <property type="match status" value="1"/>
</dbReference>
<dbReference type="GO" id="GO:0005737">
    <property type="term" value="C:cytoplasm"/>
    <property type="evidence" value="ECO:0007669"/>
    <property type="project" value="UniProtKB-UniRule"/>
</dbReference>
<dbReference type="PROSITE" id="PS51740">
    <property type="entry name" value="SPOVT_ABRB"/>
    <property type="match status" value="1"/>
</dbReference>
<evidence type="ECO:0000256" key="1">
    <source>
        <dbReference type="ARBA" id="ARBA00013860"/>
    </source>
</evidence>
<dbReference type="SUPFAM" id="SSF89447">
    <property type="entry name" value="AbrB/MazE/MraZ-like"/>
    <property type="match status" value="1"/>
</dbReference>
<dbReference type="Proteomes" id="UP000019402">
    <property type="component" value="Unassembled WGS sequence"/>
</dbReference>
<dbReference type="PANTHER" id="PTHR34701:SF1">
    <property type="entry name" value="TRANSCRIPTIONAL REGULATOR MRAZ"/>
    <property type="match status" value="1"/>
</dbReference>
<reference evidence="9 10" key="1">
    <citation type="journal article" date="2014" name="Genome Announc.">
        <title>Draft Genome Sequence of Cytophaga fermentans JCM 21142T, a Facultative Anaerobe Isolated from Marine Mud.</title>
        <authorList>
            <person name="Starns D."/>
            <person name="Oshima K."/>
            <person name="Suda W."/>
            <person name="Iino T."/>
            <person name="Yuki M."/>
            <person name="Inoue J."/>
            <person name="Kitamura K."/>
            <person name="Iida T."/>
            <person name="Darby A."/>
            <person name="Hattori M."/>
            <person name="Ohkuma M."/>
        </authorList>
    </citation>
    <scope>NUCLEOTIDE SEQUENCE [LARGE SCALE GENOMIC DNA]</scope>
    <source>
        <strain evidence="9 10">JCM 21142</strain>
    </source>
</reference>
<accession>W7Y3Q1</accession>
<dbReference type="EMBL" id="BAMD01000011">
    <property type="protein sequence ID" value="GAF02647.1"/>
    <property type="molecule type" value="Genomic_DNA"/>
</dbReference>
<dbReference type="InterPro" id="IPR037914">
    <property type="entry name" value="SpoVT-AbrB_sf"/>
</dbReference>
<evidence type="ECO:0000256" key="3">
    <source>
        <dbReference type="ARBA" id="ARBA00022737"/>
    </source>
</evidence>
<keyword evidence="5 7" id="KW-0238">DNA-binding</keyword>
<dbReference type="InterPro" id="IPR035644">
    <property type="entry name" value="MraZ_C"/>
</dbReference>
<comment type="caution">
    <text evidence="9">The sequence shown here is derived from an EMBL/GenBank/DDBJ whole genome shotgun (WGS) entry which is preliminary data.</text>
</comment>
<keyword evidence="2 7" id="KW-0963">Cytoplasm</keyword>
<evidence type="ECO:0000313" key="10">
    <source>
        <dbReference type="Proteomes" id="UP000019402"/>
    </source>
</evidence>
<dbReference type="Pfam" id="PF02381">
    <property type="entry name" value="MraZ"/>
    <property type="match status" value="1"/>
</dbReference>
<evidence type="ECO:0000256" key="4">
    <source>
        <dbReference type="ARBA" id="ARBA00023015"/>
    </source>
</evidence>
<dbReference type="AlphaFoldDB" id="W7Y3Q1"/>
<keyword evidence="6 7" id="KW-0804">Transcription</keyword>
<dbReference type="RefSeq" id="WP_027472417.1">
    <property type="nucleotide sequence ID" value="NZ_BAMD01000011.1"/>
</dbReference>
<dbReference type="OrthoDB" id="9807753at2"/>
<name>W7Y3Q1_9BACT</name>
<comment type="similarity">
    <text evidence="7">Belongs to the MraZ family.</text>
</comment>
<evidence type="ECO:0000313" key="9">
    <source>
        <dbReference type="EMBL" id="GAF02647.1"/>
    </source>
</evidence>
<dbReference type="GO" id="GO:2000143">
    <property type="term" value="P:negative regulation of DNA-templated transcription initiation"/>
    <property type="evidence" value="ECO:0007669"/>
    <property type="project" value="TreeGrafter"/>
</dbReference>
<gene>
    <name evidence="7" type="primary">mraZ</name>
    <name evidence="9" type="ORF">JCM21142_31286</name>
</gene>
<comment type="subcellular location">
    <subcellularLocation>
        <location evidence="7">Cytoplasm</location>
        <location evidence="7">Nucleoid</location>
    </subcellularLocation>
</comment>
<evidence type="ECO:0000256" key="5">
    <source>
        <dbReference type="ARBA" id="ARBA00023125"/>
    </source>
</evidence>
<proteinExistence type="inferred from homology"/>
<keyword evidence="4 7" id="KW-0805">Transcription regulation</keyword>
<dbReference type="CDD" id="cd16321">
    <property type="entry name" value="MraZ_C"/>
    <property type="match status" value="1"/>
</dbReference>
<evidence type="ECO:0000256" key="7">
    <source>
        <dbReference type="HAMAP-Rule" id="MF_01008"/>
    </source>
</evidence>
<dbReference type="InterPro" id="IPR007159">
    <property type="entry name" value="SpoVT-AbrB_dom"/>
</dbReference>
<dbReference type="InterPro" id="IPR035642">
    <property type="entry name" value="MraZ_N"/>
</dbReference>
<evidence type="ECO:0000259" key="8">
    <source>
        <dbReference type="PROSITE" id="PS51740"/>
    </source>
</evidence>
<feature type="domain" description="SpoVT-AbrB" evidence="8">
    <location>
        <begin position="84"/>
        <end position="127"/>
    </location>
</feature>
<dbReference type="CDD" id="cd16320">
    <property type="entry name" value="MraZ_N"/>
    <property type="match status" value="1"/>
</dbReference>
<dbReference type="STRING" id="869213.GCA_000517085_02928"/>
<evidence type="ECO:0000256" key="6">
    <source>
        <dbReference type="ARBA" id="ARBA00023163"/>
    </source>
</evidence>
<dbReference type="Gene3D" id="3.40.1550.20">
    <property type="entry name" value="Transcriptional regulator MraZ domain"/>
    <property type="match status" value="1"/>
</dbReference>
<keyword evidence="10" id="KW-1185">Reference proteome</keyword>
<protein>
    <recommendedName>
        <fullName evidence="1 7">Transcriptional regulator MraZ</fullName>
    </recommendedName>
</protein>
<keyword evidence="3" id="KW-0677">Repeat</keyword>
<comment type="subunit">
    <text evidence="7">Forms oligomers.</text>
</comment>
<evidence type="ECO:0000256" key="2">
    <source>
        <dbReference type="ARBA" id="ARBA00022490"/>
    </source>
</evidence>
<dbReference type="GO" id="GO:0000976">
    <property type="term" value="F:transcription cis-regulatory region binding"/>
    <property type="evidence" value="ECO:0007669"/>
    <property type="project" value="TreeGrafter"/>
</dbReference>